<dbReference type="SUPFAM" id="SSF46785">
    <property type="entry name" value="Winged helix' DNA-binding domain"/>
    <property type="match status" value="1"/>
</dbReference>
<dbReference type="AlphaFoldDB" id="A8FYY5"/>
<feature type="domain" description="HTH lysR-type" evidence="5">
    <location>
        <begin position="37"/>
        <end position="94"/>
    </location>
</feature>
<evidence type="ECO:0000256" key="2">
    <source>
        <dbReference type="ARBA" id="ARBA00023015"/>
    </source>
</evidence>
<dbReference type="STRING" id="425104.Ssed_3454"/>
<keyword evidence="3" id="KW-0238">DNA-binding</keyword>
<dbReference type="InterPro" id="IPR050389">
    <property type="entry name" value="LysR-type_TF"/>
</dbReference>
<accession>A8FYY5</accession>
<dbReference type="CDD" id="cd08468">
    <property type="entry name" value="PBP2_Pa0477"/>
    <property type="match status" value="1"/>
</dbReference>
<dbReference type="EMBL" id="CP000821">
    <property type="protein sequence ID" value="ABV38058.1"/>
    <property type="molecule type" value="Genomic_DNA"/>
</dbReference>
<sequence>MNIAHSRLHRLDLVRLRVQLILEHIGMKIMHNRLHRLDLNLLKLFSALYVHRNVSVAAESMNLSQSAFSHALARLRVQLDDELFIRSRAQMIPTRYADSIHEPVAEVLSTLGSCFAPQTHFIPHESRHEFNFAVTDFTALLMMPRLMAHLERHAPLVRINLTSRSEKLPLAAFEAGELDFALGYSHFDEVQTPLINQWIWWEDCYCTIASDKLERMDLKTFLSRRHILVSPWGEKIGVVDEQLSKQGLQRDIALQLPNVMNAPFVVAGSELLLTLPKFAAQALQGALPVKRFDVPVDMPTYQLKLFTYKPSENTPENLWMREQLQSLFKSE</sequence>
<dbReference type="PRINTS" id="PR00039">
    <property type="entry name" value="HTHLYSR"/>
</dbReference>
<dbReference type="InterPro" id="IPR036390">
    <property type="entry name" value="WH_DNA-bd_sf"/>
</dbReference>
<evidence type="ECO:0000313" key="7">
    <source>
        <dbReference type="Proteomes" id="UP000002015"/>
    </source>
</evidence>
<organism evidence="6 7">
    <name type="scientific">Shewanella sediminis (strain HAW-EB3)</name>
    <dbReference type="NCBI Taxonomy" id="425104"/>
    <lineage>
        <taxon>Bacteria</taxon>
        <taxon>Pseudomonadati</taxon>
        <taxon>Pseudomonadota</taxon>
        <taxon>Gammaproteobacteria</taxon>
        <taxon>Alteromonadales</taxon>
        <taxon>Shewanellaceae</taxon>
        <taxon>Shewanella</taxon>
    </lineage>
</organism>
<dbReference type="PANTHER" id="PTHR30118:SF15">
    <property type="entry name" value="TRANSCRIPTIONAL REGULATORY PROTEIN"/>
    <property type="match status" value="1"/>
</dbReference>
<proteinExistence type="inferred from homology"/>
<protein>
    <submittedName>
        <fullName evidence="6">Transcriptional regulator, LysR family</fullName>
    </submittedName>
</protein>
<name>A8FYY5_SHESH</name>
<dbReference type="PROSITE" id="PS50931">
    <property type="entry name" value="HTH_LYSR"/>
    <property type="match status" value="1"/>
</dbReference>
<keyword evidence="4" id="KW-0804">Transcription</keyword>
<dbReference type="InterPro" id="IPR000847">
    <property type="entry name" value="LysR_HTH_N"/>
</dbReference>
<dbReference type="InterPro" id="IPR036388">
    <property type="entry name" value="WH-like_DNA-bd_sf"/>
</dbReference>
<dbReference type="Pfam" id="PF00126">
    <property type="entry name" value="HTH_1"/>
    <property type="match status" value="1"/>
</dbReference>
<evidence type="ECO:0000313" key="6">
    <source>
        <dbReference type="EMBL" id="ABV38058.1"/>
    </source>
</evidence>
<gene>
    <name evidence="6" type="ordered locus">Ssed_3454</name>
</gene>
<keyword evidence="7" id="KW-1185">Reference proteome</keyword>
<dbReference type="GO" id="GO:0003700">
    <property type="term" value="F:DNA-binding transcription factor activity"/>
    <property type="evidence" value="ECO:0007669"/>
    <property type="project" value="InterPro"/>
</dbReference>
<evidence type="ECO:0000259" key="5">
    <source>
        <dbReference type="PROSITE" id="PS50931"/>
    </source>
</evidence>
<dbReference type="Pfam" id="PF03466">
    <property type="entry name" value="LysR_substrate"/>
    <property type="match status" value="1"/>
</dbReference>
<evidence type="ECO:0000256" key="4">
    <source>
        <dbReference type="ARBA" id="ARBA00023163"/>
    </source>
</evidence>
<dbReference type="PANTHER" id="PTHR30118">
    <property type="entry name" value="HTH-TYPE TRANSCRIPTIONAL REGULATOR LEUO-RELATED"/>
    <property type="match status" value="1"/>
</dbReference>
<dbReference type="Proteomes" id="UP000002015">
    <property type="component" value="Chromosome"/>
</dbReference>
<evidence type="ECO:0000256" key="3">
    <source>
        <dbReference type="ARBA" id="ARBA00023125"/>
    </source>
</evidence>
<reference evidence="6 7" key="1">
    <citation type="submission" date="2007-08" db="EMBL/GenBank/DDBJ databases">
        <title>Complete sequence of Shewanella sediminis HAW-EB3.</title>
        <authorList>
            <consortium name="US DOE Joint Genome Institute"/>
            <person name="Copeland A."/>
            <person name="Lucas S."/>
            <person name="Lapidus A."/>
            <person name="Barry K."/>
            <person name="Glavina del Rio T."/>
            <person name="Dalin E."/>
            <person name="Tice H."/>
            <person name="Pitluck S."/>
            <person name="Chertkov O."/>
            <person name="Brettin T."/>
            <person name="Bruce D."/>
            <person name="Detter J.C."/>
            <person name="Han C."/>
            <person name="Schmutz J."/>
            <person name="Larimer F."/>
            <person name="Land M."/>
            <person name="Hauser L."/>
            <person name="Kyrpides N."/>
            <person name="Kim E."/>
            <person name="Zhao J.-S."/>
            <person name="Richardson P."/>
        </authorList>
    </citation>
    <scope>NUCLEOTIDE SEQUENCE [LARGE SCALE GENOMIC DNA]</scope>
    <source>
        <strain evidence="6 7">HAW-EB3</strain>
    </source>
</reference>
<comment type="similarity">
    <text evidence="1">Belongs to the LysR transcriptional regulatory family.</text>
</comment>
<dbReference type="SUPFAM" id="SSF53850">
    <property type="entry name" value="Periplasmic binding protein-like II"/>
    <property type="match status" value="1"/>
</dbReference>
<dbReference type="Gene3D" id="1.10.10.10">
    <property type="entry name" value="Winged helix-like DNA-binding domain superfamily/Winged helix DNA-binding domain"/>
    <property type="match status" value="1"/>
</dbReference>
<dbReference type="eggNOG" id="COG0583">
    <property type="taxonomic scope" value="Bacteria"/>
</dbReference>
<dbReference type="KEGG" id="sse:Ssed_3454"/>
<dbReference type="GO" id="GO:0003677">
    <property type="term" value="F:DNA binding"/>
    <property type="evidence" value="ECO:0007669"/>
    <property type="project" value="UniProtKB-KW"/>
</dbReference>
<keyword evidence="2" id="KW-0805">Transcription regulation</keyword>
<dbReference type="InterPro" id="IPR005119">
    <property type="entry name" value="LysR_subst-bd"/>
</dbReference>
<dbReference type="HOGENOM" id="CLU_039613_39_0_6"/>
<evidence type="ECO:0000256" key="1">
    <source>
        <dbReference type="ARBA" id="ARBA00009437"/>
    </source>
</evidence>
<dbReference type="Gene3D" id="3.40.190.10">
    <property type="entry name" value="Periplasmic binding protein-like II"/>
    <property type="match status" value="2"/>
</dbReference>